<keyword evidence="11" id="KW-1185">Reference proteome</keyword>
<dbReference type="InterPro" id="IPR036465">
    <property type="entry name" value="vWFA_dom_sf"/>
</dbReference>
<dbReference type="PANTHER" id="PTHR10166:SF37">
    <property type="entry name" value="STOLID, ISOFORM H"/>
    <property type="match status" value="1"/>
</dbReference>
<dbReference type="OrthoDB" id="10054666at2759"/>
<reference evidence="12" key="1">
    <citation type="submission" date="2016-04" db="UniProtKB">
        <authorList>
            <consortium name="WormBaseParasite"/>
        </authorList>
    </citation>
    <scope>IDENTIFICATION</scope>
</reference>
<keyword evidence="4" id="KW-0106">Calcium</keyword>
<evidence type="ECO:0000256" key="7">
    <source>
        <dbReference type="ARBA" id="ARBA00023180"/>
    </source>
</evidence>
<dbReference type="AlphaFoldDB" id="A0A158Q695"/>
<evidence type="ECO:0000256" key="3">
    <source>
        <dbReference type="ARBA" id="ARBA00022729"/>
    </source>
</evidence>
<proteinExistence type="predicted"/>
<evidence type="ECO:0000256" key="4">
    <source>
        <dbReference type="ARBA" id="ARBA00022837"/>
    </source>
</evidence>
<dbReference type="Pfam" id="PF08399">
    <property type="entry name" value="VWA_N"/>
    <property type="match status" value="1"/>
</dbReference>
<dbReference type="SUPFAM" id="SSF53300">
    <property type="entry name" value="vWA-like"/>
    <property type="match status" value="1"/>
</dbReference>
<dbReference type="GO" id="GO:0005891">
    <property type="term" value="C:voltage-gated calcium channel complex"/>
    <property type="evidence" value="ECO:0007669"/>
    <property type="project" value="TreeGrafter"/>
</dbReference>
<evidence type="ECO:0000313" key="12">
    <source>
        <dbReference type="WBParaSite" id="DME_0000943601-mRNA-1"/>
    </source>
</evidence>
<keyword evidence="5" id="KW-1133">Transmembrane helix</keyword>
<evidence type="ECO:0000313" key="10">
    <source>
        <dbReference type="Proteomes" id="UP000038040"/>
    </source>
</evidence>
<keyword evidence="3" id="KW-0732">Signal</keyword>
<evidence type="ECO:0000259" key="8">
    <source>
        <dbReference type="Pfam" id="PF08399"/>
    </source>
</evidence>
<accession>A0A158Q695</accession>
<organism evidence="10 12">
    <name type="scientific">Dracunculus medinensis</name>
    <name type="common">Guinea worm</name>
    <dbReference type="NCBI Taxonomy" id="318479"/>
    <lineage>
        <taxon>Eukaryota</taxon>
        <taxon>Metazoa</taxon>
        <taxon>Ecdysozoa</taxon>
        <taxon>Nematoda</taxon>
        <taxon>Chromadorea</taxon>
        <taxon>Rhabditida</taxon>
        <taxon>Spirurina</taxon>
        <taxon>Dracunculoidea</taxon>
        <taxon>Dracunculidae</taxon>
        <taxon>Dracunculus</taxon>
    </lineage>
</organism>
<evidence type="ECO:0000313" key="11">
    <source>
        <dbReference type="Proteomes" id="UP000274756"/>
    </source>
</evidence>
<keyword evidence="7" id="KW-0325">Glycoprotein</keyword>
<reference evidence="9 11" key="2">
    <citation type="submission" date="2018-11" db="EMBL/GenBank/DDBJ databases">
        <authorList>
            <consortium name="Pathogen Informatics"/>
        </authorList>
    </citation>
    <scope>NUCLEOTIDE SEQUENCE [LARGE SCALE GENOMIC DNA]</scope>
</reference>
<dbReference type="PANTHER" id="PTHR10166">
    <property type="entry name" value="VOLTAGE-DEPENDENT CALCIUM CHANNEL SUBUNIT ALPHA-2/DELTA-RELATED"/>
    <property type="match status" value="1"/>
</dbReference>
<dbReference type="InterPro" id="IPR013608">
    <property type="entry name" value="VWA_N"/>
</dbReference>
<dbReference type="WBParaSite" id="DME_0000943601-mRNA-1">
    <property type="protein sequence ID" value="DME_0000943601-mRNA-1"/>
    <property type="gene ID" value="DME_0000943601"/>
</dbReference>
<evidence type="ECO:0000313" key="9">
    <source>
        <dbReference type="EMBL" id="VDN53167.1"/>
    </source>
</evidence>
<dbReference type="GO" id="GO:0005245">
    <property type="term" value="F:voltage-gated calcium channel activity"/>
    <property type="evidence" value="ECO:0007669"/>
    <property type="project" value="TreeGrafter"/>
</dbReference>
<keyword evidence="6" id="KW-0472">Membrane</keyword>
<feature type="domain" description="VWA N-terminal" evidence="8">
    <location>
        <begin position="115"/>
        <end position="234"/>
    </location>
</feature>
<evidence type="ECO:0000256" key="5">
    <source>
        <dbReference type="ARBA" id="ARBA00022989"/>
    </source>
</evidence>
<dbReference type="Gene3D" id="3.40.50.410">
    <property type="entry name" value="von Willebrand factor, type A domain"/>
    <property type="match status" value="1"/>
</dbReference>
<evidence type="ECO:0000256" key="6">
    <source>
        <dbReference type="ARBA" id="ARBA00023136"/>
    </source>
</evidence>
<sequence length="378" mass="43128">MNAFSDMRLLNGCLTVIIVIVMIKRSRLAILQANDVENWAIILGEEIQEIFNDATKQSDIIEMYKSHAQAEIFDPRVELKRAKHNIESYLKRRAKAAWDAKISLESRILSNLSENQLNDPLSMNFIQFMSAKTGSDSARVYAHGHTGQITEVNSTHVLNLTANANLYGIGTSSAMSAVHIPTPVYDRNVDVLLKIDWSNIDQLYRANREETRDLAFQMFCSESGFMRYYPATLWTWDNKGDGLDLFDCRSTPWYINGATLSKNVVIMVDMSGSMLGQRFEIAKQTVEAILDTLSDNDFFNIMPVLLIFSIFLFRMRKVLGIFYKCLLVEFKFSKNVRFLDECAEKAGLVQATVRNKKVKIFLISYILTNSARQPESLF</sequence>
<protein>
    <submittedName>
        <fullName evidence="12">VWA_N domain-containing protein</fullName>
    </submittedName>
</protein>
<dbReference type="STRING" id="318479.A0A158Q695"/>
<dbReference type="InterPro" id="IPR051173">
    <property type="entry name" value="Ca_channel_alpha-2/delta"/>
</dbReference>
<name>A0A158Q695_DRAME</name>
<evidence type="ECO:0000256" key="1">
    <source>
        <dbReference type="ARBA" id="ARBA00004479"/>
    </source>
</evidence>
<evidence type="ECO:0000256" key="2">
    <source>
        <dbReference type="ARBA" id="ARBA00022692"/>
    </source>
</evidence>
<dbReference type="EMBL" id="UYYG01000107">
    <property type="protein sequence ID" value="VDN53167.1"/>
    <property type="molecule type" value="Genomic_DNA"/>
</dbReference>
<gene>
    <name evidence="9" type="ORF">DME_LOCUS3140</name>
</gene>
<comment type="subcellular location">
    <subcellularLocation>
        <location evidence="1">Membrane</location>
        <topology evidence="1">Single-pass type I membrane protein</topology>
    </subcellularLocation>
</comment>
<dbReference type="Proteomes" id="UP000038040">
    <property type="component" value="Unplaced"/>
</dbReference>
<keyword evidence="2" id="KW-0812">Transmembrane</keyword>
<dbReference type="Proteomes" id="UP000274756">
    <property type="component" value="Unassembled WGS sequence"/>
</dbReference>